<gene>
    <name evidence="2" type="ORF">KPH14_005416</name>
</gene>
<dbReference type="AlphaFoldDB" id="A0AAD9RBP0"/>
<evidence type="ECO:0000313" key="3">
    <source>
        <dbReference type="Proteomes" id="UP001258017"/>
    </source>
</evidence>
<dbReference type="EMBL" id="JAIFRP010004405">
    <property type="protein sequence ID" value="KAK2576772.1"/>
    <property type="molecule type" value="Genomic_DNA"/>
</dbReference>
<protein>
    <submittedName>
        <fullName evidence="2">Uncharacterized protein</fullName>
    </submittedName>
</protein>
<name>A0AAD9RBP0_9HYME</name>
<reference evidence="2" key="1">
    <citation type="submission" date="2021-08" db="EMBL/GenBank/DDBJ databases">
        <authorList>
            <person name="Misof B."/>
            <person name="Oliver O."/>
            <person name="Podsiadlowski L."/>
            <person name="Donath A."/>
            <person name="Peters R."/>
            <person name="Mayer C."/>
            <person name="Rust J."/>
            <person name="Gunkel S."/>
            <person name="Lesny P."/>
            <person name="Martin S."/>
            <person name="Oeyen J.P."/>
            <person name="Petersen M."/>
            <person name="Panagiotis P."/>
            <person name="Wilbrandt J."/>
            <person name="Tanja T."/>
        </authorList>
    </citation>
    <scope>NUCLEOTIDE SEQUENCE</scope>
    <source>
        <strain evidence="2">GBR_01_08_01A</strain>
        <tissue evidence="2">Thorax + abdomen</tissue>
    </source>
</reference>
<keyword evidence="3" id="KW-1185">Reference proteome</keyword>
<feature type="region of interest" description="Disordered" evidence="1">
    <location>
        <begin position="1"/>
        <end position="29"/>
    </location>
</feature>
<dbReference type="Proteomes" id="UP001258017">
    <property type="component" value="Unassembled WGS sequence"/>
</dbReference>
<accession>A0AAD9RBP0</accession>
<organism evidence="2 3">
    <name type="scientific">Odynerus spinipes</name>
    <dbReference type="NCBI Taxonomy" id="1348599"/>
    <lineage>
        <taxon>Eukaryota</taxon>
        <taxon>Metazoa</taxon>
        <taxon>Ecdysozoa</taxon>
        <taxon>Arthropoda</taxon>
        <taxon>Hexapoda</taxon>
        <taxon>Insecta</taxon>
        <taxon>Pterygota</taxon>
        <taxon>Neoptera</taxon>
        <taxon>Endopterygota</taxon>
        <taxon>Hymenoptera</taxon>
        <taxon>Apocrita</taxon>
        <taxon>Aculeata</taxon>
        <taxon>Vespoidea</taxon>
        <taxon>Vespidae</taxon>
        <taxon>Eumeninae</taxon>
        <taxon>Odynerus</taxon>
    </lineage>
</organism>
<evidence type="ECO:0000256" key="1">
    <source>
        <dbReference type="SAM" id="MobiDB-lite"/>
    </source>
</evidence>
<comment type="caution">
    <text evidence="2">The sequence shown here is derived from an EMBL/GenBank/DDBJ whole genome shotgun (WGS) entry which is preliminary data.</text>
</comment>
<reference evidence="2" key="2">
    <citation type="journal article" date="2023" name="Commun. Biol.">
        <title>Intrasexual cuticular hydrocarbon dimorphism in a wasp sheds light on hydrocarbon biosynthesis genes in Hymenoptera.</title>
        <authorList>
            <person name="Moris V.C."/>
            <person name="Podsiadlowski L."/>
            <person name="Martin S."/>
            <person name="Oeyen J.P."/>
            <person name="Donath A."/>
            <person name="Petersen M."/>
            <person name="Wilbrandt J."/>
            <person name="Misof B."/>
            <person name="Liedtke D."/>
            <person name="Thamm M."/>
            <person name="Scheiner R."/>
            <person name="Schmitt T."/>
            <person name="Niehuis O."/>
        </authorList>
    </citation>
    <scope>NUCLEOTIDE SEQUENCE</scope>
    <source>
        <strain evidence="2">GBR_01_08_01A</strain>
    </source>
</reference>
<sequence length="101" mass="11307">MHRHGSLDHGSLTSSRRQSREGCHRRVKLTTSPANIIPVLDKLGGKASADPSRRLQRQTSLSVLDVSRIENRERRSSPSNIFIFTTVYILSEWSSSSDSLS</sequence>
<evidence type="ECO:0000313" key="2">
    <source>
        <dbReference type="EMBL" id="KAK2576772.1"/>
    </source>
</evidence>
<proteinExistence type="predicted"/>